<name>A0A388KXQ3_CHABU</name>
<comment type="caution">
    <text evidence="3">The sequence shown here is derived from an EMBL/GenBank/DDBJ whole genome shotgun (WGS) entry which is preliminary data.</text>
</comment>
<reference evidence="3 4" key="1">
    <citation type="journal article" date="2018" name="Cell">
        <title>The Chara Genome: Secondary Complexity and Implications for Plant Terrestrialization.</title>
        <authorList>
            <person name="Nishiyama T."/>
            <person name="Sakayama H."/>
            <person name="Vries J.D."/>
            <person name="Buschmann H."/>
            <person name="Saint-Marcoux D."/>
            <person name="Ullrich K.K."/>
            <person name="Haas F.B."/>
            <person name="Vanderstraeten L."/>
            <person name="Becker D."/>
            <person name="Lang D."/>
            <person name="Vosolsobe S."/>
            <person name="Rombauts S."/>
            <person name="Wilhelmsson P.K.I."/>
            <person name="Janitza P."/>
            <person name="Kern R."/>
            <person name="Heyl A."/>
            <person name="Rumpler F."/>
            <person name="Villalobos L.I.A.C."/>
            <person name="Clay J.M."/>
            <person name="Skokan R."/>
            <person name="Toyoda A."/>
            <person name="Suzuki Y."/>
            <person name="Kagoshima H."/>
            <person name="Schijlen E."/>
            <person name="Tajeshwar N."/>
            <person name="Catarino B."/>
            <person name="Hetherington A.J."/>
            <person name="Saltykova A."/>
            <person name="Bonnot C."/>
            <person name="Breuninger H."/>
            <person name="Symeonidi A."/>
            <person name="Radhakrishnan G.V."/>
            <person name="Van Nieuwerburgh F."/>
            <person name="Deforce D."/>
            <person name="Chang C."/>
            <person name="Karol K.G."/>
            <person name="Hedrich R."/>
            <person name="Ulvskov P."/>
            <person name="Glockner G."/>
            <person name="Delwiche C.F."/>
            <person name="Petrasek J."/>
            <person name="Van de Peer Y."/>
            <person name="Friml J."/>
            <person name="Beilby M."/>
            <person name="Dolan L."/>
            <person name="Kohara Y."/>
            <person name="Sugano S."/>
            <person name="Fujiyama A."/>
            <person name="Delaux P.-M."/>
            <person name="Quint M."/>
            <person name="TheiBen G."/>
            <person name="Hagemann M."/>
            <person name="Harholt J."/>
            <person name="Dunand C."/>
            <person name="Zachgo S."/>
            <person name="Langdale J."/>
            <person name="Maumus F."/>
            <person name="Straeten D.V.D."/>
            <person name="Gould S.B."/>
            <person name="Rensing S.A."/>
        </authorList>
    </citation>
    <scope>NUCLEOTIDE SEQUENCE [LARGE SCALE GENOMIC DNA]</scope>
    <source>
        <strain evidence="3 4">S276</strain>
    </source>
</reference>
<dbReference type="Pfam" id="PF13837">
    <property type="entry name" value="Myb_DNA-bind_4"/>
    <property type="match status" value="1"/>
</dbReference>
<dbReference type="EMBL" id="BFEA01000211">
    <property type="protein sequence ID" value="GBG74834.1"/>
    <property type="molecule type" value="Genomic_DNA"/>
</dbReference>
<proteinExistence type="predicted"/>
<evidence type="ECO:0000256" key="1">
    <source>
        <dbReference type="SAM" id="MobiDB-lite"/>
    </source>
</evidence>
<gene>
    <name evidence="3" type="ORF">CBR_g19346</name>
</gene>
<evidence type="ECO:0000313" key="3">
    <source>
        <dbReference type="EMBL" id="GBG74834.1"/>
    </source>
</evidence>
<organism evidence="3 4">
    <name type="scientific">Chara braunii</name>
    <name type="common">Braun's stonewort</name>
    <dbReference type="NCBI Taxonomy" id="69332"/>
    <lineage>
        <taxon>Eukaryota</taxon>
        <taxon>Viridiplantae</taxon>
        <taxon>Streptophyta</taxon>
        <taxon>Charophyceae</taxon>
        <taxon>Charales</taxon>
        <taxon>Characeae</taxon>
        <taxon>Chara</taxon>
    </lineage>
</organism>
<evidence type="ECO:0000259" key="2">
    <source>
        <dbReference type="Pfam" id="PF13837"/>
    </source>
</evidence>
<dbReference type="InterPro" id="IPR044822">
    <property type="entry name" value="Myb_DNA-bind_4"/>
</dbReference>
<protein>
    <recommendedName>
        <fullName evidence="2">Myb/SANT-like DNA-binding domain-containing protein</fullName>
    </recommendedName>
</protein>
<dbReference type="Proteomes" id="UP000265515">
    <property type="component" value="Unassembled WGS sequence"/>
</dbReference>
<accession>A0A388KXQ3</accession>
<dbReference type="Gramene" id="GBG74834">
    <property type="protein sequence ID" value="GBG74834"/>
    <property type="gene ID" value="CBR_g19346"/>
</dbReference>
<feature type="region of interest" description="Disordered" evidence="1">
    <location>
        <begin position="172"/>
        <end position="191"/>
    </location>
</feature>
<feature type="region of interest" description="Disordered" evidence="1">
    <location>
        <begin position="1"/>
        <end position="111"/>
    </location>
</feature>
<keyword evidence="4" id="KW-1185">Reference proteome</keyword>
<feature type="domain" description="Myb/SANT-like DNA-binding" evidence="2">
    <location>
        <begin position="105"/>
        <end position="184"/>
    </location>
</feature>
<dbReference type="OrthoDB" id="691673at2759"/>
<sequence length="207" mass="23016">MPSDMTPTYDFRPSADGYPSPAMSEHLVSMSCDAPDTEAIPSPQCGQGAPPPHDAQALAASCPSSTTGRAFGRKARAGRQGAPQSPANDGDTEDDDEGGKQKKKPWSLEERMALARYMQEDDAMMVAAQPRQKHQRRSLRNDWVARRMKEDGYHISAEDVRKKWAALQNKHREMNDKCGGSGKPTFWDMSPEDKRRGGLMFLFEKKS</sequence>
<evidence type="ECO:0000313" key="4">
    <source>
        <dbReference type="Proteomes" id="UP000265515"/>
    </source>
</evidence>
<dbReference type="AlphaFoldDB" id="A0A388KXQ3"/>